<accession>A0A918FVA5</accession>
<sequence>MRSGPVLMQVINVVGGLRDGCDGTASSEAGVAASGVVAVQPTEQAEAGFAFAGPCPAALESLPFAGRVEGLREHVGRRTAYGARALGHARLSAGAGERPARALSLPSLVETVTGGVYGAVAIAGSGGRALCWASVA</sequence>
<organism evidence="1 2">
    <name type="scientific">Streptomyces humidus</name>
    <dbReference type="NCBI Taxonomy" id="52259"/>
    <lineage>
        <taxon>Bacteria</taxon>
        <taxon>Bacillati</taxon>
        <taxon>Actinomycetota</taxon>
        <taxon>Actinomycetes</taxon>
        <taxon>Kitasatosporales</taxon>
        <taxon>Streptomycetaceae</taxon>
        <taxon>Streptomyces</taxon>
    </lineage>
</organism>
<evidence type="ECO:0000313" key="2">
    <source>
        <dbReference type="Proteomes" id="UP000606194"/>
    </source>
</evidence>
<dbReference type="Proteomes" id="UP000606194">
    <property type="component" value="Unassembled WGS sequence"/>
</dbReference>
<gene>
    <name evidence="1" type="ORF">GCM10010269_30510</name>
</gene>
<comment type="caution">
    <text evidence="1">The sequence shown here is derived from an EMBL/GenBank/DDBJ whole genome shotgun (WGS) entry which is preliminary data.</text>
</comment>
<dbReference type="AlphaFoldDB" id="A0A918FVA5"/>
<evidence type="ECO:0000313" key="1">
    <source>
        <dbReference type="EMBL" id="GGR89310.1"/>
    </source>
</evidence>
<reference evidence="1" key="1">
    <citation type="journal article" date="2014" name="Int. J. Syst. Evol. Microbiol.">
        <title>Complete genome sequence of Corynebacterium casei LMG S-19264T (=DSM 44701T), isolated from a smear-ripened cheese.</title>
        <authorList>
            <consortium name="US DOE Joint Genome Institute (JGI-PGF)"/>
            <person name="Walter F."/>
            <person name="Albersmeier A."/>
            <person name="Kalinowski J."/>
            <person name="Ruckert C."/>
        </authorList>
    </citation>
    <scope>NUCLEOTIDE SEQUENCE</scope>
    <source>
        <strain evidence="1">JCM 4386</strain>
    </source>
</reference>
<name>A0A918FVA5_9ACTN</name>
<reference evidence="1" key="2">
    <citation type="submission" date="2020-09" db="EMBL/GenBank/DDBJ databases">
        <authorList>
            <person name="Sun Q."/>
            <person name="Ohkuma M."/>
        </authorList>
    </citation>
    <scope>NUCLEOTIDE SEQUENCE</scope>
    <source>
        <strain evidence="1">JCM 4386</strain>
    </source>
</reference>
<dbReference type="EMBL" id="BMTL01000011">
    <property type="protein sequence ID" value="GGR89310.1"/>
    <property type="molecule type" value="Genomic_DNA"/>
</dbReference>
<protein>
    <submittedName>
        <fullName evidence="1">Uncharacterized protein</fullName>
    </submittedName>
</protein>
<proteinExistence type="predicted"/>
<keyword evidence="2" id="KW-1185">Reference proteome</keyword>